<keyword evidence="1" id="KW-0813">Transport</keyword>
<keyword evidence="2" id="KW-1133">Transmembrane helix</keyword>
<dbReference type="InterPro" id="IPR032820">
    <property type="entry name" value="ATPase_put"/>
</dbReference>
<comment type="function">
    <text evidence="1">A possible function for this protein is to guide the assembly of the membrane sector of the ATPase enzyme complex.</text>
</comment>
<keyword evidence="2" id="KW-0812">Transmembrane</keyword>
<dbReference type="InterPro" id="IPR016989">
    <property type="entry name" value="Atp1_alphaprobac"/>
</dbReference>
<evidence type="ECO:0000313" key="3">
    <source>
        <dbReference type="EMBL" id="MBB4076994.1"/>
    </source>
</evidence>
<keyword evidence="1" id="KW-0375">Hydrogen ion transport</keyword>
<comment type="similarity">
    <text evidence="1">Belongs to the bacterial AtpI family.</text>
</comment>
<dbReference type="Pfam" id="PF09527">
    <property type="entry name" value="ATPase_gene1"/>
    <property type="match status" value="1"/>
</dbReference>
<dbReference type="EMBL" id="JACIFE010000017">
    <property type="protein sequence ID" value="MBB4076994.1"/>
    <property type="molecule type" value="Genomic_DNA"/>
</dbReference>
<keyword evidence="4" id="KW-1185">Reference proteome</keyword>
<dbReference type="PIRSF" id="PIRSF032126">
    <property type="entry name" value="F0F1_ATP_synthase_subunit_I"/>
    <property type="match status" value="1"/>
</dbReference>
<feature type="transmembrane region" description="Helical" evidence="2">
    <location>
        <begin position="89"/>
        <end position="110"/>
    </location>
</feature>
<keyword evidence="1" id="KW-0406">Ion transport</keyword>
<reference evidence="3 4" key="1">
    <citation type="submission" date="2020-08" db="EMBL/GenBank/DDBJ databases">
        <title>Genomic Encyclopedia of Type Strains, Phase IV (KMG-IV): sequencing the most valuable type-strain genomes for metagenomic binning, comparative biology and taxonomic classification.</title>
        <authorList>
            <person name="Goeker M."/>
        </authorList>
    </citation>
    <scope>NUCLEOTIDE SEQUENCE [LARGE SCALE GENOMIC DNA]</scope>
    <source>
        <strain evidence="3 4">DSM 100694</strain>
    </source>
</reference>
<dbReference type="Proteomes" id="UP000585970">
    <property type="component" value="Unassembled WGS sequence"/>
</dbReference>
<dbReference type="RefSeq" id="WP_425485754.1">
    <property type="nucleotide sequence ID" value="NZ_JACIFE010000017.1"/>
</dbReference>
<dbReference type="GO" id="GO:1902600">
    <property type="term" value="P:proton transmembrane transport"/>
    <property type="evidence" value="ECO:0007669"/>
    <property type="project" value="UniProtKB-KW"/>
</dbReference>
<evidence type="ECO:0000256" key="1">
    <source>
        <dbReference type="PIRNR" id="PIRNR032126"/>
    </source>
</evidence>
<name>A0A840DV46_9HYPH</name>
<feature type="transmembrane region" description="Helical" evidence="2">
    <location>
        <begin position="59"/>
        <end position="83"/>
    </location>
</feature>
<dbReference type="GO" id="GO:0045259">
    <property type="term" value="C:proton-transporting ATP synthase complex"/>
    <property type="evidence" value="ECO:0007669"/>
    <property type="project" value="UniProtKB-UniRule"/>
</dbReference>
<dbReference type="AlphaFoldDB" id="A0A840DV46"/>
<evidence type="ECO:0000256" key="2">
    <source>
        <dbReference type="SAM" id="Phobius"/>
    </source>
</evidence>
<organism evidence="3 4">
    <name type="scientific">Bartonella fuyuanensis</name>
    <dbReference type="NCBI Taxonomy" id="1460968"/>
    <lineage>
        <taxon>Bacteria</taxon>
        <taxon>Pseudomonadati</taxon>
        <taxon>Pseudomonadota</taxon>
        <taxon>Alphaproteobacteria</taxon>
        <taxon>Hyphomicrobiales</taxon>
        <taxon>Bartonellaceae</taxon>
        <taxon>Bartonella</taxon>
    </lineage>
</organism>
<keyword evidence="1 2" id="KW-0472">Membrane</keyword>
<gene>
    <name evidence="3" type="ORF">GGR08_001310</name>
</gene>
<comment type="caution">
    <text evidence="3">The sequence shown here is derived from an EMBL/GenBank/DDBJ whole genome shotgun (WGS) entry which is preliminary data.</text>
</comment>
<protein>
    <recommendedName>
        <fullName evidence="1">ATP synthase protein I</fullName>
    </recommendedName>
</protein>
<evidence type="ECO:0000313" key="4">
    <source>
        <dbReference type="Proteomes" id="UP000585970"/>
    </source>
</evidence>
<sequence length="137" mass="15415">MGEKNLISLKETEEKKQEECFHLEDLKCRSKNLGRALMHKQALKNRKCKYKREKSQGRMADAIGLSSEFLASIIVGIVFGLGFDELVGSYPWGLVFFLFLGFAAGVLSILRSVGYVPFSQLGKNGVLRQDKQNQRGQ</sequence>
<proteinExistence type="inferred from homology"/>
<accession>A0A840DV46</accession>